<keyword evidence="2" id="KW-1185">Reference proteome</keyword>
<dbReference type="EMBL" id="JAKIJS010000001">
    <property type="protein sequence ID" value="MCF6139072.1"/>
    <property type="molecule type" value="Genomic_DNA"/>
</dbReference>
<reference evidence="1 2" key="1">
    <citation type="submission" date="2022-01" db="EMBL/GenBank/DDBJ databases">
        <title>Alkalihalobacillus sp. EGI L200015, a novel bacterium isolated from a salt lake sediment.</title>
        <authorList>
            <person name="Gao L."/>
            <person name="Fang B.-Z."/>
            <person name="Li W.-J."/>
        </authorList>
    </citation>
    <scope>NUCLEOTIDE SEQUENCE [LARGE SCALE GENOMIC DNA]</scope>
    <source>
        <strain evidence="1 2">KCTC 12718</strain>
    </source>
</reference>
<dbReference type="Proteomes" id="UP001649381">
    <property type="component" value="Unassembled WGS sequence"/>
</dbReference>
<evidence type="ECO:0000313" key="1">
    <source>
        <dbReference type="EMBL" id="MCF6139072.1"/>
    </source>
</evidence>
<dbReference type="RefSeq" id="WP_236337695.1">
    <property type="nucleotide sequence ID" value="NZ_JAKIJS010000001.1"/>
</dbReference>
<protein>
    <submittedName>
        <fullName evidence="1">Uncharacterized protein</fullName>
    </submittedName>
</protein>
<proteinExistence type="predicted"/>
<evidence type="ECO:0000313" key="2">
    <source>
        <dbReference type="Proteomes" id="UP001649381"/>
    </source>
</evidence>
<comment type="caution">
    <text evidence="1">The sequence shown here is derived from an EMBL/GenBank/DDBJ whole genome shotgun (WGS) entry which is preliminary data.</text>
</comment>
<sequence length="59" mass="7215">MPRINVGKNVPKKPLDQELDFDVMFRDDGYFLDDIPLEELRKHMKQTKSYHKIKRRKKQ</sequence>
<name>A0ABS9H5H4_9BACL</name>
<accession>A0ABS9H5H4</accession>
<gene>
    <name evidence="1" type="ORF">L2716_15130</name>
</gene>
<organism evidence="1 2">
    <name type="scientific">Pseudalkalibacillus berkeleyi</name>
    <dbReference type="NCBI Taxonomy" id="1069813"/>
    <lineage>
        <taxon>Bacteria</taxon>
        <taxon>Bacillati</taxon>
        <taxon>Bacillota</taxon>
        <taxon>Bacilli</taxon>
        <taxon>Bacillales</taxon>
        <taxon>Fictibacillaceae</taxon>
        <taxon>Pseudalkalibacillus</taxon>
    </lineage>
</organism>